<name>A0A3E1Y4C5_9BACT</name>
<dbReference type="RefSeq" id="WP_116978167.1">
    <property type="nucleotide sequence ID" value="NZ_QPMM01000013.1"/>
</dbReference>
<evidence type="ECO:0000256" key="1">
    <source>
        <dbReference type="ARBA" id="ARBA00022679"/>
    </source>
</evidence>
<dbReference type="OrthoDB" id="8385759at2"/>
<reference evidence="3 4" key="1">
    <citation type="submission" date="2018-07" db="EMBL/GenBank/DDBJ databases">
        <title>Chitinophaga K2CV101002-2 sp. nov., isolated from a monsoon evergreen broad-leaved forest soil.</title>
        <authorList>
            <person name="Lv Y."/>
        </authorList>
    </citation>
    <scope>NUCLEOTIDE SEQUENCE [LARGE SCALE GENOMIC DNA]</scope>
    <source>
        <strain evidence="3 4">GDMCC 1.1288</strain>
    </source>
</reference>
<proteinExistence type="predicted"/>
<organism evidence="3 4">
    <name type="scientific">Chitinophaga silvatica</name>
    <dbReference type="NCBI Taxonomy" id="2282649"/>
    <lineage>
        <taxon>Bacteria</taxon>
        <taxon>Pseudomonadati</taxon>
        <taxon>Bacteroidota</taxon>
        <taxon>Chitinophagia</taxon>
        <taxon>Chitinophagales</taxon>
        <taxon>Chitinophagaceae</taxon>
        <taxon>Chitinophaga</taxon>
    </lineage>
</organism>
<evidence type="ECO:0000259" key="2">
    <source>
        <dbReference type="Pfam" id="PF13649"/>
    </source>
</evidence>
<evidence type="ECO:0000313" key="3">
    <source>
        <dbReference type="EMBL" id="RFS19513.1"/>
    </source>
</evidence>
<feature type="domain" description="Methyltransferase" evidence="2">
    <location>
        <begin position="57"/>
        <end position="150"/>
    </location>
</feature>
<dbReference type="Pfam" id="PF13649">
    <property type="entry name" value="Methyltransf_25"/>
    <property type="match status" value="1"/>
</dbReference>
<dbReference type="Gene3D" id="3.40.50.150">
    <property type="entry name" value="Vaccinia Virus protein VP39"/>
    <property type="match status" value="1"/>
</dbReference>
<dbReference type="Proteomes" id="UP000260644">
    <property type="component" value="Unassembled WGS sequence"/>
</dbReference>
<keyword evidence="3" id="KW-0489">Methyltransferase</keyword>
<dbReference type="AlphaFoldDB" id="A0A3E1Y4C5"/>
<keyword evidence="4" id="KW-1185">Reference proteome</keyword>
<sequence>MDLEKQYFEANKSLWNQRVATHINSEFYNVPAFKAGTTSLNSIELTELTEVKGKSLLHLQCHFGMDTLSWAREGAIVTGADLSDKAIEQARQLADELQIPATFVCSNIYDLKENLHQQYDIVFTSYGTIGWLPDLDRWASVISHFLRPGGRFYIADFHPVIWMFGDTFQSFDYSYFNTEVIATDQEGTYADKSAPLKGKEYGWNHPISEIQNALIKAGLSISFFNEFDYSPYNCFANTVEIHPGKWQIKGMEGKLPMVYSLMAVKKG</sequence>
<dbReference type="SUPFAM" id="SSF53335">
    <property type="entry name" value="S-adenosyl-L-methionine-dependent methyltransferases"/>
    <property type="match status" value="1"/>
</dbReference>
<dbReference type="PANTHER" id="PTHR43861">
    <property type="entry name" value="TRANS-ACONITATE 2-METHYLTRANSFERASE-RELATED"/>
    <property type="match status" value="1"/>
</dbReference>
<dbReference type="CDD" id="cd02440">
    <property type="entry name" value="AdoMet_MTases"/>
    <property type="match status" value="1"/>
</dbReference>
<dbReference type="GO" id="GO:0008168">
    <property type="term" value="F:methyltransferase activity"/>
    <property type="evidence" value="ECO:0007669"/>
    <property type="project" value="UniProtKB-KW"/>
</dbReference>
<evidence type="ECO:0000313" key="4">
    <source>
        <dbReference type="Proteomes" id="UP000260644"/>
    </source>
</evidence>
<dbReference type="InterPro" id="IPR029063">
    <property type="entry name" value="SAM-dependent_MTases_sf"/>
</dbReference>
<accession>A0A3E1Y4C5</accession>
<gene>
    <name evidence="3" type="ORF">DVR12_23040</name>
</gene>
<dbReference type="InterPro" id="IPR041698">
    <property type="entry name" value="Methyltransf_25"/>
</dbReference>
<comment type="caution">
    <text evidence="3">The sequence shown here is derived from an EMBL/GenBank/DDBJ whole genome shotgun (WGS) entry which is preliminary data.</text>
</comment>
<keyword evidence="1 3" id="KW-0808">Transferase</keyword>
<protein>
    <submittedName>
        <fullName evidence="3">Class I SAM-dependent methyltransferase</fullName>
    </submittedName>
</protein>
<dbReference type="GO" id="GO:0032259">
    <property type="term" value="P:methylation"/>
    <property type="evidence" value="ECO:0007669"/>
    <property type="project" value="UniProtKB-KW"/>
</dbReference>
<dbReference type="EMBL" id="QPMM01000013">
    <property type="protein sequence ID" value="RFS19513.1"/>
    <property type="molecule type" value="Genomic_DNA"/>
</dbReference>